<accession>A0A158DV46</accession>
<reference evidence="1" key="1">
    <citation type="submission" date="2016-01" db="EMBL/GenBank/DDBJ databases">
        <authorList>
            <person name="Peeters C."/>
        </authorList>
    </citation>
    <scope>NUCLEOTIDE SEQUENCE [LARGE SCALE GENOMIC DNA]</scope>
    <source>
        <strain evidence="1">LMG 29323</strain>
    </source>
</reference>
<gene>
    <name evidence="1" type="ORF">AWB80_07511</name>
</gene>
<sequence length="119" mass="13576">MIRWLRERIAWLVAGQDLAELERWRTSCAEAQRWLSEFPDAFTALGHVRGEAAGLGGNISWIRDVMRKRRDAKPLVIALENATPEAVKRFKTDWDVAMQSARGDRVAYKFLSPGCESRS</sequence>
<dbReference type="AlphaFoldDB" id="A0A158DV46"/>
<dbReference type="RefSeq" id="WP_061179712.1">
    <property type="nucleotide sequence ID" value="NZ_FCOE02000050.1"/>
</dbReference>
<dbReference type="EMBL" id="FCOE02000050">
    <property type="protein sequence ID" value="SAK98403.1"/>
    <property type="molecule type" value="Genomic_DNA"/>
</dbReference>
<organism evidence="1 2">
    <name type="scientific">Caballeronia pedi</name>
    <dbReference type="NCBI Taxonomy" id="1777141"/>
    <lineage>
        <taxon>Bacteria</taxon>
        <taxon>Pseudomonadati</taxon>
        <taxon>Pseudomonadota</taxon>
        <taxon>Betaproteobacteria</taxon>
        <taxon>Burkholderiales</taxon>
        <taxon>Burkholderiaceae</taxon>
        <taxon>Caballeronia</taxon>
    </lineage>
</organism>
<dbReference type="STRING" id="1777141.AWB80_07511"/>
<evidence type="ECO:0000313" key="2">
    <source>
        <dbReference type="Proteomes" id="UP000054911"/>
    </source>
</evidence>
<evidence type="ECO:0000313" key="1">
    <source>
        <dbReference type="EMBL" id="SAK98403.1"/>
    </source>
</evidence>
<dbReference type="Proteomes" id="UP000054911">
    <property type="component" value="Unassembled WGS sequence"/>
</dbReference>
<comment type="caution">
    <text evidence="1">The sequence shown here is derived from an EMBL/GenBank/DDBJ whole genome shotgun (WGS) entry which is preliminary data.</text>
</comment>
<protein>
    <submittedName>
        <fullName evidence="1">Uncharacterized protein</fullName>
    </submittedName>
</protein>
<keyword evidence="2" id="KW-1185">Reference proteome</keyword>
<name>A0A158DV46_9BURK</name>
<dbReference type="OrthoDB" id="9983773at2"/>
<proteinExistence type="predicted"/>